<dbReference type="InterPro" id="IPR049049">
    <property type="entry name" value="Beta-AFase-like_GH127_C"/>
</dbReference>
<dbReference type="HOGENOM" id="CLU_013148_3_0_1"/>
<dbReference type="RefSeq" id="XP_007747377.1">
    <property type="nucleotide sequence ID" value="XM_007749187.1"/>
</dbReference>
<accession>W9WTL9</accession>
<dbReference type="OrthoDB" id="654211at2759"/>
<dbReference type="GO" id="GO:0005975">
    <property type="term" value="P:carbohydrate metabolic process"/>
    <property type="evidence" value="ECO:0007669"/>
    <property type="project" value="InterPro"/>
</dbReference>
<feature type="domain" description="Non-reducing end beta-L-arabinofuranosidase-like GH127 C-terminal" evidence="3">
    <location>
        <begin position="539"/>
        <end position="650"/>
    </location>
</feature>
<evidence type="ECO:0000259" key="2">
    <source>
        <dbReference type="Pfam" id="PF20736"/>
    </source>
</evidence>
<dbReference type="EMBL" id="AMGX01000014">
    <property type="protein sequence ID" value="EXJ67991.1"/>
    <property type="molecule type" value="Genomic_DNA"/>
</dbReference>
<feature type="domain" description="Non-reducing end beta-L-arabinofuranosidase-like GH127 middle" evidence="2">
    <location>
        <begin position="441"/>
        <end position="522"/>
    </location>
</feature>
<dbReference type="AlphaFoldDB" id="W9WTL9"/>
<dbReference type="Pfam" id="PF20737">
    <property type="entry name" value="Glyco_hydro127C"/>
    <property type="match status" value="1"/>
</dbReference>
<evidence type="ECO:0000259" key="1">
    <source>
        <dbReference type="Pfam" id="PF07944"/>
    </source>
</evidence>
<evidence type="ECO:0000313" key="4">
    <source>
        <dbReference type="EMBL" id="EXJ67991.1"/>
    </source>
</evidence>
<dbReference type="InterPro" id="IPR012878">
    <property type="entry name" value="Beta-AFase-like_GH127_cat"/>
</dbReference>
<dbReference type="Proteomes" id="UP000019471">
    <property type="component" value="Unassembled WGS sequence"/>
</dbReference>
<evidence type="ECO:0000259" key="3">
    <source>
        <dbReference type="Pfam" id="PF20737"/>
    </source>
</evidence>
<dbReference type="Pfam" id="PF20736">
    <property type="entry name" value="Glyco_hydro127M"/>
    <property type="match status" value="1"/>
</dbReference>
<keyword evidence="5" id="KW-1185">Reference proteome</keyword>
<organism evidence="4 5">
    <name type="scientific">Cladophialophora psammophila CBS 110553</name>
    <dbReference type="NCBI Taxonomy" id="1182543"/>
    <lineage>
        <taxon>Eukaryota</taxon>
        <taxon>Fungi</taxon>
        <taxon>Dikarya</taxon>
        <taxon>Ascomycota</taxon>
        <taxon>Pezizomycotina</taxon>
        <taxon>Eurotiomycetes</taxon>
        <taxon>Chaetothyriomycetidae</taxon>
        <taxon>Chaetothyriales</taxon>
        <taxon>Herpotrichiellaceae</taxon>
        <taxon>Cladophialophora</taxon>
    </lineage>
</organism>
<feature type="domain" description="Non-reducing end beta-L-arabinofuranosidase-like GH127 catalytic" evidence="1">
    <location>
        <begin position="26"/>
        <end position="426"/>
    </location>
</feature>
<gene>
    <name evidence="4" type="ORF">A1O5_08606</name>
</gene>
<evidence type="ECO:0000313" key="5">
    <source>
        <dbReference type="Proteomes" id="UP000019471"/>
    </source>
</evidence>
<dbReference type="InterPro" id="IPR008928">
    <property type="entry name" value="6-hairpin_glycosidase_sf"/>
</dbReference>
<comment type="caution">
    <text evidence="4">The sequence shown here is derived from an EMBL/GenBank/DDBJ whole genome shotgun (WGS) entry which is preliminary data.</text>
</comment>
<reference evidence="4 5" key="1">
    <citation type="submission" date="2013-03" db="EMBL/GenBank/DDBJ databases">
        <title>The Genome Sequence of Cladophialophora psammophila CBS 110553.</title>
        <authorList>
            <consortium name="The Broad Institute Genomics Platform"/>
            <person name="Cuomo C."/>
            <person name="de Hoog S."/>
            <person name="Gorbushina A."/>
            <person name="Walker B."/>
            <person name="Young S.K."/>
            <person name="Zeng Q."/>
            <person name="Gargeya S."/>
            <person name="Fitzgerald M."/>
            <person name="Haas B."/>
            <person name="Abouelleil A."/>
            <person name="Allen A.W."/>
            <person name="Alvarado L."/>
            <person name="Arachchi H.M."/>
            <person name="Berlin A.M."/>
            <person name="Chapman S.B."/>
            <person name="Gainer-Dewar J."/>
            <person name="Goldberg J."/>
            <person name="Griggs A."/>
            <person name="Gujja S."/>
            <person name="Hansen M."/>
            <person name="Howarth C."/>
            <person name="Imamovic A."/>
            <person name="Ireland A."/>
            <person name="Larimer J."/>
            <person name="McCowan C."/>
            <person name="Murphy C."/>
            <person name="Pearson M."/>
            <person name="Poon T.W."/>
            <person name="Priest M."/>
            <person name="Roberts A."/>
            <person name="Saif S."/>
            <person name="Shea T."/>
            <person name="Sisk P."/>
            <person name="Sykes S."/>
            <person name="Wortman J."/>
            <person name="Nusbaum C."/>
            <person name="Birren B."/>
        </authorList>
    </citation>
    <scope>NUCLEOTIDE SEQUENCE [LARGE SCALE GENOMIC DNA]</scope>
    <source>
        <strain evidence="4 5">CBS 110553</strain>
    </source>
</reference>
<dbReference type="InterPro" id="IPR049174">
    <property type="entry name" value="Beta-AFase-like"/>
</dbReference>
<dbReference type="STRING" id="1182543.W9WTL9"/>
<dbReference type="eggNOG" id="ENOG502QYM6">
    <property type="taxonomic scope" value="Eukaryota"/>
</dbReference>
<dbReference type="GeneID" id="19193304"/>
<dbReference type="PANTHER" id="PTHR43465">
    <property type="entry name" value="DUF1680 DOMAIN PROTEIN (AFU_ORTHOLOGUE AFUA_1G08910)"/>
    <property type="match status" value="1"/>
</dbReference>
<dbReference type="SUPFAM" id="SSF48208">
    <property type="entry name" value="Six-hairpin glycosidases"/>
    <property type="match status" value="1"/>
</dbReference>
<sequence>MAYPQETFLTTRLMPGSLISRRRGVVGSNTLSYQLEMLKKTGRYDAFDLHWHSSYEDPPDVWPIPNHLFWDSDIAKWIEGACYFLHEHEDPKIDAAVKELVNMIRGAQLKDGYINIHYTVVKPGERFTNLRDFHELYNAGHLIEAALAHNQLYRNDDLLGPILKYVDFLCGEFGPKMNQTPGYPGHPEIELALLRLYHRTQNPEHLELAKFFITERGNPNGVDGCHYYHFEARQRGEEPGVRMPYWGDADALWYYQAHKPLVEQQTIKGHSVRAMYLLSAAADLVRLDQTSDGRLKDAIYRLWDNMVTCKMYVTGGIGAIKQWEGFGPNYFLPQGSDEGGCYAETCAAIGVMMLAERILQYDLDHRFSDIMELSLYNAVLTAMSYDGTKFTYVNQLASSDEDLSKREEWFKCACCPPNILRLLGQIGGYIYTRTTGEQDRLSVHLYISSSTEFKCDDQRATLIQKTDWPWSGRVDFNLETQASRITVSLAVRIPGWAKEWTMSPRPPPDSEEKGYLILPATWLSINRSFTLDIDISPRLIAPHPFTDQDTLAVVRGPIVYCVEDVDNPWVLDHFKSILLDAACSLDEKTVTDDTTGDTYVALTATKGVSMLTKDSIHAYPGVECNGAAKFSKRIIDRLNFVPYYFKANRGGLGQARVGLRRWHHDI</sequence>
<dbReference type="InterPro" id="IPR049046">
    <property type="entry name" value="Beta-AFase-like_GH127_middle"/>
</dbReference>
<dbReference type="PANTHER" id="PTHR43465:SF2">
    <property type="entry name" value="DUF1680 DOMAIN PROTEIN (AFU_ORTHOLOGUE AFUA_1G08910)"/>
    <property type="match status" value="1"/>
</dbReference>
<name>W9WTL9_9EURO</name>
<dbReference type="Pfam" id="PF07944">
    <property type="entry name" value="Beta-AFase-like_GH127_cat"/>
    <property type="match status" value="1"/>
</dbReference>
<protein>
    <submittedName>
        <fullName evidence="4">Uncharacterized protein</fullName>
    </submittedName>
</protein>
<proteinExistence type="predicted"/>